<evidence type="ECO:0000313" key="1">
    <source>
        <dbReference type="Proteomes" id="UP000492821"/>
    </source>
</evidence>
<dbReference type="InterPro" id="IPR011333">
    <property type="entry name" value="SKP1/BTB/POZ_sf"/>
</dbReference>
<reference evidence="2" key="2">
    <citation type="submission" date="2020-10" db="UniProtKB">
        <authorList>
            <consortium name="WormBaseParasite"/>
        </authorList>
    </citation>
    <scope>IDENTIFICATION</scope>
</reference>
<keyword evidence="1" id="KW-1185">Reference proteome</keyword>
<name>A0A7E4VQ21_PANRE</name>
<reference evidence="1" key="1">
    <citation type="journal article" date="2013" name="Genetics">
        <title>The draft genome and transcriptome of Panagrellus redivivus are shaped by the harsh demands of a free-living lifestyle.</title>
        <authorList>
            <person name="Srinivasan J."/>
            <person name="Dillman A.R."/>
            <person name="Macchietto M.G."/>
            <person name="Heikkinen L."/>
            <person name="Lakso M."/>
            <person name="Fracchia K.M."/>
            <person name="Antoshechkin I."/>
            <person name="Mortazavi A."/>
            <person name="Wong G."/>
            <person name="Sternberg P.W."/>
        </authorList>
    </citation>
    <scope>NUCLEOTIDE SEQUENCE [LARGE SCALE GENOMIC DNA]</scope>
    <source>
        <strain evidence="1">MT8872</strain>
    </source>
</reference>
<dbReference type="Proteomes" id="UP000492821">
    <property type="component" value="Unassembled WGS sequence"/>
</dbReference>
<accession>A0A7E4VQ21</accession>
<sequence length="94" mass="10784">MLEFYDKYDMQPLMTKLEAWLEANMTINNFSPIAAYAWKYSRLSFQEDCGRMFHENRNEIVDHPDFVALDPTVIAAVVKAGYTSTGRTIPKGDS</sequence>
<protein>
    <submittedName>
        <fullName evidence="2">Uncharacterized protein</fullName>
    </submittedName>
</protein>
<proteinExistence type="predicted"/>
<dbReference type="AlphaFoldDB" id="A0A7E4VQ21"/>
<dbReference type="WBParaSite" id="Pan_g23605.t1">
    <property type="protein sequence ID" value="Pan_g23605.t1"/>
    <property type="gene ID" value="Pan_g23605"/>
</dbReference>
<organism evidence="1 2">
    <name type="scientific">Panagrellus redivivus</name>
    <name type="common">Microworm</name>
    <dbReference type="NCBI Taxonomy" id="6233"/>
    <lineage>
        <taxon>Eukaryota</taxon>
        <taxon>Metazoa</taxon>
        <taxon>Ecdysozoa</taxon>
        <taxon>Nematoda</taxon>
        <taxon>Chromadorea</taxon>
        <taxon>Rhabditida</taxon>
        <taxon>Tylenchina</taxon>
        <taxon>Panagrolaimomorpha</taxon>
        <taxon>Panagrolaimoidea</taxon>
        <taxon>Panagrolaimidae</taxon>
        <taxon>Panagrellus</taxon>
    </lineage>
</organism>
<dbReference type="Gene3D" id="3.30.710.10">
    <property type="entry name" value="Potassium Channel Kv1.1, Chain A"/>
    <property type="match status" value="1"/>
</dbReference>
<evidence type="ECO:0000313" key="2">
    <source>
        <dbReference type="WBParaSite" id="Pan_g23605.t1"/>
    </source>
</evidence>